<name>A0ABU0W7D2_9GAMM</name>
<accession>A0ABU0W7D2</accession>
<dbReference type="Proteomes" id="UP001239019">
    <property type="component" value="Unassembled WGS sequence"/>
</dbReference>
<comment type="caution">
    <text evidence="1">The sequence shown here is derived from an EMBL/GenBank/DDBJ whole genome shotgun (WGS) entry which is preliminary data.</text>
</comment>
<dbReference type="InterPro" id="IPR043129">
    <property type="entry name" value="ATPase_NBD"/>
</dbReference>
<protein>
    <recommendedName>
        <fullName evidence="3">MSHA biogenesis protein MshI</fullName>
    </recommendedName>
</protein>
<dbReference type="EMBL" id="JAVDDT010000004">
    <property type="protein sequence ID" value="MDQ2069872.1"/>
    <property type="molecule type" value="Genomic_DNA"/>
</dbReference>
<dbReference type="SUPFAM" id="SSF53067">
    <property type="entry name" value="Actin-like ATPase domain"/>
    <property type="match status" value="1"/>
</dbReference>
<gene>
    <name evidence="1" type="ORF">RBH19_08305</name>
</gene>
<evidence type="ECO:0008006" key="3">
    <source>
        <dbReference type="Google" id="ProtNLM"/>
    </source>
</evidence>
<proteinExistence type="predicted"/>
<sequence>MPRGCHQGLDTLTTTLSGSRRHCGRPGRFALLSFFNKKKRERRLAGVAVNQNAVSLACIERGAGDIPRLTLVAQTGLAGESPWARLKRINDEKGVGRCRTSVLVTPEQYQLMLVEAPDVPPEELRSAIRWRIKDLLQFHVDDATIDVFEIPEQKSQSGRLMYAVAARTPRLKEIIKGVEGTGLDLSIIDLPEMAVRNVAALLDGDERGLASLYLGVDRALIVISRQGTLFLARSVEVGEDQLAAASEDERPLLLESIALELQRSMDYYDSHFQQPPVGSIALMPTAVDLPFVNEHLQSSLGINVQTVDLNELLECEEPIDQAIQSRCLLAVGAALRREEVAL</sequence>
<evidence type="ECO:0000313" key="2">
    <source>
        <dbReference type="Proteomes" id="UP001239019"/>
    </source>
</evidence>
<organism evidence="1 2">
    <name type="scientific">Natronospira bacteriovora</name>
    <dbReference type="NCBI Taxonomy" id="3069753"/>
    <lineage>
        <taxon>Bacteria</taxon>
        <taxon>Pseudomonadati</taxon>
        <taxon>Pseudomonadota</taxon>
        <taxon>Gammaproteobacteria</taxon>
        <taxon>Natronospirales</taxon>
        <taxon>Natronospiraceae</taxon>
        <taxon>Natronospira</taxon>
    </lineage>
</organism>
<dbReference type="InterPro" id="IPR050696">
    <property type="entry name" value="FtsA/MreB"/>
</dbReference>
<dbReference type="RefSeq" id="WP_306728366.1">
    <property type="nucleotide sequence ID" value="NZ_JAVDDT010000004.1"/>
</dbReference>
<dbReference type="Gene3D" id="3.30.1490.300">
    <property type="match status" value="1"/>
</dbReference>
<dbReference type="PANTHER" id="PTHR32432">
    <property type="entry name" value="CELL DIVISION PROTEIN FTSA-RELATED"/>
    <property type="match status" value="1"/>
</dbReference>
<keyword evidence="2" id="KW-1185">Reference proteome</keyword>
<reference evidence="1 2" key="1">
    <citation type="submission" date="2023-08" db="EMBL/GenBank/DDBJ databases">
        <title>Whole-genome sequencing of halo(alkali)philic microorganisms from hypersaline lakes.</title>
        <authorList>
            <person name="Sorokin D.Y."/>
            <person name="Abbas B."/>
            <person name="Merkel A.Y."/>
        </authorList>
    </citation>
    <scope>NUCLEOTIDE SEQUENCE [LARGE SCALE GENOMIC DNA]</scope>
    <source>
        <strain evidence="1 2">AB-CW4</strain>
    </source>
</reference>
<dbReference type="Gene3D" id="3.30.420.40">
    <property type="match status" value="4"/>
</dbReference>
<evidence type="ECO:0000313" key="1">
    <source>
        <dbReference type="EMBL" id="MDQ2069872.1"/>
    </source>
</evidence>
<dbReference type="PANTHER" id="PTHR32432:SF3">
    <property type="entry name" value="ETHANOLAMINE UTILIZATION PROTEIN EUTJ"/>
    <property type="match status" value="1"/>
</dbReference>